<dbReference type="CDD" id="cd07331">
    <property type="entry name" value="M48C_Oma1_like"/>
    <property type="match status" value="1"/>
</dbReference>
<keyword evidence="9" id="KW-1185">Reference proteome</keyword>
<dbReference type="Gene3D" id="3.30.2010.10">
    <property type="entry name" value="Metalloproteases ('zincins'), catalytic domain"/>
    <property type="match status" value="1"/>
</dbReference>
<organism evidence="8 9">
    <name type="scientific">Parvularcula bermudensis (strain ATCC BAA-594 / HTCC2503 / KCTC 12087)</name>
    <dbReference type="NCBI Taxonomy" id="314260"/>
    <lineage>
        <taxon>Bacteria</taxon>
        <taxon>Pseudomonadati</taxon>
        <taxon>Pseudomonadota</taxon>
        <taxon>Alphaproteobacteria</taxon>
        <taxon>Parvularculales</taxon>
        <taxon>Parvularculaceae</taxon>
        <taxon>Parvularcula</taxon>
    </lineage>
</organism>
<dbReference type="InterPro" id="IPR001915">
    <property type="entry name" value="Peptidase_M48"/>
</dbReference>
<evidence type="ECO:0000313" key="9">
    <source>
        <dbReference type="Proteomes" id="UP000001302"/>
    </source>
</evidence>
<dbReference type="STRING" id="314260.PB2503_11744"/>
<evidence type="ECO:0000313" key="8">
    <source>
        <dbReference type="EMBL" id="ADM10393.1"/>
    </source>
</evidence>
<comment type="similarity">
    <text evidence="6">Belongs to the peptidase M48 family.</text>
</comment>
<evidence type="ECO:0000256" key="5">
    <source>
        <dbReference type="ARBA" id="ARBA00023049"/>
    </source>
</evidence>
<reference evidence="8 9" key="2">
    <citation type="journal article" date="2011" name="J. Bacteriol.">
        <title>Complete genome sequence of strain HTCC2503T of Parvularcula bermudensis, the type species of the order "Parvularculales" in the class Alphaproteobacteria.</title>
        <authorList>
            <person name="Oh H.M."/>
            <person name="Kang I."/>
            <person name="Vergin K.L."/>
            <person name="Kang D."/>
            <person name="Rhee K.H."/>
            <person name="Giovannoni S.J."/>
            <person name="Cho J.C."/>
        </authorList>
    </citation>
    <scope>NUCLEOTIDE SEQUENCE [LARGE SCALE GENOMIC DNA]</scope>
    <source>
        <strain evidence="9">ATCC BAA-594 / HTCC2503 / KCTC 12087</strain>
    </source>
</reference>
<keyword evidence="2" id="KW-0479">Metal-binding</keyword>
<dbReference type="KEGG" id="pbr:PB2503_11744"/>
<dbReference type="AlphaFoldDB" id="E0TDG7"/>
<dbReference type="HOGENOM" id="CLU_029002_5_0_5"/>
<keyword evidence="4 6" id="KW-0862">Zinc</keyword>
<gene>
    <name evidence="8" type="ordered locus">PB2503_11744</name>
</gene>
<feature type="domain" description="Peptidase M48" evidence="7">
    <location>
        <begin position="72"/>
        <end position="258"/>
    </location>
</feature>
<evidence type="ECO:0000259" key="7">
    <source>
        <dbReference type="Pfam" id="PF01435"/>
    </source>
</evidence>
<sequence>MHTLSPFKRAAQSAVAGLALLTLGLAGCSYNEELGRNQLLIGGAGSIAAQADQAWAQIKEQEKVSTDTRYTSRLNRVAPKIVRALGEDPATWDYVVFDSDDLNAFALPGNHIGVYTGIMDIMENDAQLAAVVGHEVAHVRFNHSQERMAQSTLAQIGVLGVGAVIGATACESDQCQQGALTAASVGAMALFLLPHSRSQELEADVGGLRLMAKAGYNPCEAIEFWQNMQRASANQSRPPEFLSTHPGSDNRITTLRTEAQRLGYRCS</sequence>
<dbReference type="GO" id="GO:0051603">
    <property type="term" value="P:proteolysis involved in protein catabolic process"/>
    <property type="evidence" value="ECO:0007669"/>
    <property type="project" value="TreeGrafter"/>
</dbReference>
<evidence type="ECO:0000256" key="3">
    <source>
        <dbReference type="ARBA" id="ARBA00022801"/>
    </source>
</evidence>
<dbReference type="EMBL" id="CP002156">
    <property type="protein sequence ID" value="ADM10393.1"/>
    <property type="molecule type" value="Genomic_DNA"/>
</dbReference>
<dbReference type="Pfam" id="PF01435">
    <property type="entry name" value="Peptidase_M48"/>
    <property type="match status" value="1"/>
</dbReference>
<accession>E0TDG7</accession>
<dbReference type="GO" id="GO:0046872">
    <property type="term" value="F:metal ion binding"/>
    <property type="evidence" value="ECO:0007669"/>
    <property type="project" value="UniProtKB-KW"/>
</dbReference>
<dbReference type="Proteomes" id="UP000001302">
    <property type="component" value="Chromosome"/>
</dbReference>
<dbReference type="GO" id="GO:0016020">
    <property type="term" value="C:membrane"/>
    <property type="evidence" value="ECO:0007669"/>
    <property type="project" value="TreeGrafter"/>
</dbReference>
<dbReference type="eggNOG" id="COG0501">
    <property type="taxonomic scope" value="Bacteria"/>
</dbReference>
<dbReference type="PANTHER" id="PTHR22726:SF24">
    <property type="entry name" value="M48 FAMILY METALLOPEPTIDASE"/>
    <property type="match status" value="1"/>
</dbReference>
<dbReference type="GO" id="GO:0004222">
    <property type="term" value="F:metalloendopeptidase activity"/>
    <property type="evidence" value="ECO:0007669"/>
    <property type="project" value="InterPro"/>
</dbReference>
<reference evidence="9" key="1">
    <citation type="submission" date="2010-08" db="EMBL/GenBank/DDBJ databases">
        <title>Genome sequence of Parvularcula bermudensis HTCC2503.</title>
        <authorList>
            <person name="Kang D.-M."/>
            <person name="Oh H.-M."/>
            <person name="Cho J.-C."/>
        </authorList>
    </citation>
    <scope>NUCLEOTIDE SEQUENCE [LARGE SCALE GENOMIC DNA]</scope>
    <source>
        <strain evidence="9">ATCC BAA-594 / HTCC2503 / KCTC 12087</strain>
    </source>
</reference>
<keyword evidence="1 6" id="KW-0645">Protease</keyword>
<protein>
    <recommendedName>
        <fullName evidence="7">Peptidase M48 domain-containing protein</fullName>
    </recommendedName>
</protein>
<keyword evidence="5 6" id="KW-0482">Metalloprotease</keyword>
<dbReference type="RefSeq" id="WP_013301367.1">
    <property type="nucleotide sequence ID" value="NC_014414.1"/>
</dbReference>
<name>E0TDG7_PARBH</name>
<evidence type="ECO:0000256" key="6">
    <source>
        <dbReference type="RuleBase" id="RU003983"/>
    </source>
</evidence>
<evidence type="ECO:0000256" key="4">
    <source>
        <dbReference type="ARBA" id="ARBA00022833"/>
    </source>
</evidence>
<dbReference type="OrthoDB" id="9810445at2"/>
<evidence type="ECO:0000256" key="2">
    <source>
        <dbReference type="ARBA" id="ARBA00022723"/>
    </source>
</evidence>
<dbReference type="PANTHER" id="PTHR22726">
    <property type="entry name" value="METALLOENDOPEPTIDASE OMA1"/>
    <property type="match status" value="1"/>
</dbReference>
<dbReference type="InterPro" id="IPR051156">
    <property type="entry name" value="Mito/Outer_Membr_Metalloprot"/>
</dbReference>
<evidence type="ECO:0000256" key="1">
    <source>
        <dbReference type="ARBA" id="ARBA00022670"/>
    </source>
</evidence>
<keyword evidence="3 6" id="KW-0378">Hydrolase</keyword>
<comment type="cofactor">
    <cofactor evidence="6">
        <name>Zn(2+)</name>
        <dbReference type="ChEBI" id="CHEBI:29105"/>
    </cofactor>
    <text evidence="6">Binds 1 zinc ion per subunit.</text>
</comment>
<proteinExistence type="inferred from homology"/>